<reference evidence="2" key="2">
    <citation type="submission" date="2021-04" db="EMBL/GenBank/DDBJ databases">
        <authorList>
            <person name="Gilroy R."/>
        </authorList>
    </citation>
    <scope>NUCLEOTIDE SEQUENCE</scope>
    <source>
        <strain evidence="2">ChiW19-954</strain>
    </source>
</reference>
<evidence type="ECO:0000313" key="3">
    <source>
        <dbReference type="Proteomes" id="UP000823890"/>
    </source>
</evidence>
<name>A0A9D2NPA5_9FIRM</name>
<reference evidence="2" key="1">
    <citation type="journal article" date="2021" name="PeerJ">
        <title>Extensive microbial diversity within the chicken gut microbiome revealed by metagenomics and culture.</title>
        <authorList>
            <person name="Gilroy R."/>
            <person name="Ravi A."/>
            <person name="Getino M."/>
            <person name="Pursley I."/>
            <person name="Horton D.L."/>
            <person name="Alikhan N.F."/>
            <person name="Baker D."/>
            <person name="Gharbi K."/>
            <person name="Hall N."/>
            <person name="Watson M."/>
            <person name="Adriaenssens E.M."/>
            <person name="Foster-Nyarko E."/>
            <person name="Jarju S."/>
            <person name="Secka A."/>
            <person name="Antonio M."/>
            <person name="Oren A."/>
            <person name="Chaudhuri R.R."/>
            <person name="La Ragione R."/>
            <person name="Hildebrand F."/>
            <person name="Pallen M.J."/>
        </authorList>
    </citation>
    <scope>NUCLEOTIDE SEQUENCE</scope>
    <source>
        <strain evidence="2">ChiW19-954</strain>
    </source>
</reference>
<feature type="chain" id="PRO_5038890347" evidence="1">
    <location>
        <begin position="29"/>
        <end position="165"/>
    </location>
</feature>
<proteinExistence type="predicted"/>
<comment type="caution">
    <text evidence="2">The sequence shown here is derived from an EMBL/GenBank/DDBJ whole genome shotgun (WGS) entry which is preliminary data.</text>
</comment>
<sequence length="165" mass="18373">MKKRILSILCSMAILCTIVIGSVVDVKAAESEQKVVDGSILTMDESSTGYTAPPKARGEYLMTGDCTISKAGLTRVYAYASTTANKEVDYIATIVYVERYNEDEDAWGQVDWWMEETHNDYFLSTAKSIKVDRGYYYRVRANHIAGESAYSYDETASVTDGILLP</sequence>
<accession>A0A9D2NPA5</accession>
<dbReference type="EMBL" id="DWWO01000130">
    <property type="protein sequence ID" value="HJC35021.1"/>
    <property type="molecule type" value="Genomic_DNA"/>
</dbReference>
<dbReference type="InterPro" id="IPR046145">
    <property type="entry name" value="DUF6147"/>
</dbReference>
<evidence type="ECO:0000256" key="1">
    <source>
        <dbReference type="SAM" id="SignalP"/>
    </source>
</evidence>
<protein>
    <submittedName>
        <fullName evidence="2">Uncharacterized protein</fullName>
    </submittedName>
</protein>
<evidence type="ECO:0000313" key="2">
    <source>
        <dbReference type="EMBL" id="HJC35021.1"/>
    </source>
</evidence>
<organism evidence="2 3">
    <name type="scientific">Candidatus Mediterraneibacter faecipullorum</name>
    <dbReference type="NCBI Taxonomy" id="2838670"/>
    <lineage>
        <taxon>Bacteria</taxon>
        <taxon>Bacillati</taxon>
        <taxon>Bacillota</taxon>
        <taxon>Clostridia</taxon>
        <taxon>Lachnospirales</taxon>
        <taxon>Lachnospiraceae</taxon>
        <taxon>Mediterraneibacter</taxon>
    </lineage>
</organism>
<dbReference type="Pfam" id="PF19644">
    <property type="entry name" value="DUF6147"/>
    <property type="match status" value="1"/>
</dbReference>
<dbReference type="Proteomes" id="UP000823890">
    <property type="component" value="Unassembled WGS sequence"/>
</dbReference>
<gene>
    <name evidence="2" type="ORF">H9758_10605</name>
</gene>
<dbReference type="AlphaFoldDB" id="A0A9D2NPA5"/>
<keyword evidence="1" id="KW-0732">Signal</keyword>
<feature type="signal peptide" evidence="1">
    <location>
        <begin position="1"/>
        <end position="28"/>
    </location>
</feature>